<reference evidence="3 4" key="1">
    <citation type="submission" date="2023-04" db="EMBL/GenBank/DDBJ databases">
        <title>Klugiella caeni sp. nov. isolated from the sludge of biochemical tank.</title>
        <authorList>
            <person name="Geng K."/>
        </authorList>
    </citation>
    <scope>NUCLEOTIDE SEQUENCE [LARGE SCALE GENOMIC DNA]</scope>
    <source>
        <strain evidence="3 4">YN-L-19</strain>
    </source>
</reference>
<dbReference type="AlphaFoldDB" id="A0AAW6T8V0"/>
<dbReference type="InterPro" id="IPR036661">
    <property type="entry name" value="Luciferase-like_sf"/>
</dbReference>
<proteinExistence type="predicted"/>
<evidence type="ECO:0000313" key="3">
    <source>
        <dbReference type="EMBL" id="MDI2098468.1"/>
    </source>
</evidence>
<dbReference type="Gene3D" id="3.20.20.30">
    <property type="entry name" value="Luciferase-like domain"/>
    <property type="match status" value="2"/>
</dbReference>
<protein>
    <submittedName>
        <fullName evidence="3">LLM class flavin-dependent oxidoreductase</fullName>
    </submittedName>
</protein>
<dbReference type="Proteomes" id="UP001321506">
    <property type="component" value="Unassembled WGS sequence"/>
</dbReference>
<dbReference type="SUPFAM" id="SSF51679">
    <property type="entry name" value="Bacterial luciferase-like"/>
    <property type="match status" value="1"/>
</dbReference>
<evidence type="ECO:0000256" key="1">
    <source>
        <dbReference type="ARBA" id="ARBA00023002"/>
    </source>
</evidence>
<sequence length="257" mass="26908">MRELAPRLEAAGFHTLWVNDTPAGDALASIAVAAEVTATLQLATGVIPIDRRPPLEIAASVDRLGLPLDRLTIGIGSGRVAKGALAVVGEAVAVLRDEIGVPVVVGALGPKMRELAAREADGVVLNWLTPDAAAEAAADAQAASLTRPRPAHVVQYVRTIVDPAAREALVAEARRYEAVPAYAANFERLGVTALETTLDASAMTGASESDAGSLLDEYLGAVDEVVIRAITAEQTIDDYAQFIDHPLLAERLQLDIP</sequence>
<evidence type="ECO:0000259" key="2">
    <source>
        <dbReference type="Pfam" id="PF00296"/>
    </source>
</evidence>
<feature type="domain" description="Luciferase-like" evidence="2">
    <location>
        <begin position="2"/>
        <end position="78"/>
    </location>
</feature>
<dbReference type="PANTHER" id="PTHR43244">
    <property type="match status" value="1"/>
</dbReference>
<comment type="caution">
    <text evidence="3">The sequence shown here is derived from an EMBL/GenBank/DDBJ whole genome shotgun (WGS) entry which is preliminary data.</text>
</comment>
<feature type="domain" description="Luciferase-like" evidence="2">
    <location>
        <begin position="100"/>
        <end position="217"/>
    </location>
</feature>
<keyword evidence="1" id="KW-0560">Oxidoreductase</keyword>
<dbReference type="GO" id="GO:0016705">
    <property type="term" value="F:oxidoreductase activity, acting on paired donors, with incorporation or reduction of molecular oxygen"/>
    <property type="evidence" value="ECO:0007669"/>
    <property type="project" value="InterPro"/>
</dbReference>
<dbReference type="InterPro" id="IPR011251">
    <property type="entry name" value="Luciferase-like_dom"/>
</dbReference>
<dbReference type="PANTHER" id="PTHR43244:SF1">
    <property type="entry name" value="5,10-METHYLENETETRAHYDROMETHANOPTERIN REDUCTASE"/>
    <property type="match status" value="1"/>
</dbReference>
<name>A0AAW6T8V0_9MICO</name>
<evidence type="ECO:0000313" key="4">
    <source>
        <dbReference type="Proteomes" id="UP001321506"/>
    </source>
</evidence>
<gene>
    <name evidence="3" type="ORF">QF206_05760</name>
</gene>
<dbReference type="RefSeq" id="WP_281488258.1">
    <property type="nucleotide sequence ID" value="NZ_JASATX010000002.1"/>
</dbReference>
<organism evidence="3 4">
    <name type="scientific">Ruicaihuangia caeni</name>
    <dbReference type="NCBI Taxonomy" id="3042517"/>
    <lineage>
        <taxon>Bacteria</taxon>
        <taxon>Bacillati</taxon>
        <taxon>Actinomycetota</taxon>
        <taxon>Actinomycetes</taxon>
        <taxon>Micrococcales</taxon>
        <taxon>Microbacteriaceae</taxon>
        <taxon>Ruicaihuangia</taxon>
    </lineage>
</organism>
<accession>A0AAW6T8V0</accession>
<keyword evidence="4" id="KW-1185">Reference proteome</keyword>
<dbReference type="InterPro" id="IPR050564">
    <property type="entry name" value="F420-G6PD/mer"/>
</dbReference>
<dbReference type="Pfam" id="PF00296">
    <property type="entry name" value="Bac_luciferase"/>
    <property type="match status" value="2"/>
</dbReference>
<dbReference type="EMBL" id="JASATX010000002">
    <property type="protein sequence ID" value="MDI2098468.1"/>
    <property type="molecule type" value="Genomic_DNA"/>
</dbReference>